<dbReference type="KEGG" id="blen:NCTC4824_00678"/>
<dbReference type="SUPFAM" id="SSF101874">
    <property type="entry name" value="YceI-like"/>
    <property type="match status" value="1"/>
</dbReference>
<dbReference type="STRING" id="1348624.GCA_001591545_02534"/>
<accession>A0A2X4VQC3</accession>
<feature type="domain" description="Lipid/polyisoprenoid-binding YceI-like" evidence="2">
    <location>
        <begin position="5"/>
        <end position="175"/>
    </location>
</feature>
<dbReference type="PANTHER" id="PTHR34406:SF1">
    <property type="entry name" value="PROTEIN YCEI"/>
    <property type="match status" value="1"/>
</dbReference>
<dbReference type="AlphaFoldDB" id="A0A2X4VQC3"/>
<dbReference type="PANTHER" id="PTHR34406">
    <property type="entry name" value="PROTEIN YCEI"/>
    <property type="match status" value="1"/>
</dbReference>
<dbReference type="Proteomes" id="UP000249134">
    <property type="component" value="Chromosome 1"/>
</dbReference>
<reference evidence="3 4" key="1">
    <citation type="submission" date="2018-06" db="EMBL/GenBank/DDBJ databases">
        <authorList>
            <consortium name="Pathogen Informatics"/>
            <person name="Doyle S."/>
        </authorList>
    </citation>
    <scope>NUCLEOTIDE SEQUENCE [LARGE SCALE GENOMIC DNA]</scope>
    <source>
        <strain evidence="3 4">NCTC4824</strain>
    </source>
</reference>
<organism evidence="3 4">
    <name type="scientific">Lederbergia lenta</name>
    <name type="common">Bacillus lentus</name>
    <dbReference type="NCBI Taxonomy" id="1467"/>
    <lineage>
        <taxon>Bacteria</taxon>
        <taxon>Bacillati</taxon>
        <taxon>Bacillota</taxon>
        <taxon>Bacilli</taxon>
        <taxon>Bacillales</taxon>
        <taxon>Bacillaceae</taxon>
        <taxon>Lederbergia</taxon>
    </lineage>
</organism>
<evidence type="ECO:0000313" key="3">
    <source>
        <dbReference type="EMBL" id="SQI53173.1"/>
    </source>
</evidence>
<evidence type="ECO:0000259" key="2">
    <source>
        <dbReference type="SMART" id="SM00867"/>
    </source>
</evidence>
<comment type="similarity">
    <text evidence="1">Belongs to the UPF0312 family.</text>
</comment>
<evidence type="ECO:0000256" key="1">
    <source>
        <dbReference type="ARBA" id="ARBA00008812"/>
    </source>
</evidence>
<evidence type="ECO:0000313" key="4">
    <source>
        <dbReference type="Proteomes" id="UP000249134"/>
    </source>
</evidence>
<name>A0A2X4VQC3_LEDLE</name>
<sequence length="178" mass="19722">MTIAKWNVDIAHSNVDFSVRHMMVSKVKGSFNDFTAEVEADPNDLTTASLTFTINMASIDTRNDDRDNHLRSADFFEVEKYPELTFTSTEIKRKSEDTYAVTGNVSMHGVTQPETFNVTFEGVAKDPMSGAEKAGFSVEGTLKRSEYNLTWNASLETGGVLVSDDVKIHLEIQAAKEA</sequence>
<dbReference type="Pfam" id="PF04264">
    <property type="entry name" value="YceI"/>
    <property type="match status" value="1"/>
</dbReference>
<keyword evidence="4" id="KW-1185">Reference proteome</keyword>
<dbReference type="SMART" id="SM00867">
    <property type="entry name" value="YceI"/>
    <property type="match status" value="1"/>
</dbReference>
<proteinExistence type="inferred from homology"/>
<dbReference type="EMBL" id="LS483476">
    <property type="protein sequence ID" value="SQI53173.1"/>
    <property type="molecule type" value="Genomic_DNA"/>
</dbReference>
<dbReference type="InterPro" id="IPR007372">
    <property type="entry name" value="Lipid/polyisoprenoid-bd_YceI"/>
</dbReference>
<dbReference type="InterPro" id="IPR036761">
    <property type="entry name" value="TTHA0802/YceI-like_sf"/>
</dbReference>
<dbReference type="Gene3D" id="2.40.128.110">
    <property type="entry name" value="Lipid/polyisoprenoid-binding, YceI-like"/>
    <property type="match status" value="1"/>
</dbReference>
<protein>
    <submittedName>
        <fullName evidence="3">YceI family protein</fullName>
    </submittedName>
</protein>
<gene>
    <name evidence="3" type="ORF">NCTC4824_00678</name>
</gene>
<dbReference type="RefSeq" id="WP_066142430.1">
    <property type="nucleotide sequence ID" value="NZ_CBCSGM010000002.1"/>
</dbReference>